<proteinExistence type="inferred from homology"/>
<evidence type="ECO:0000313" key="8">
    <source>
        <dbReference type="Proteomes" id="UP000295367"/>
    </source>
</evidence>
<dbReference type="Proteomes" id="UP000295367">
    <property type="component" value="Unassembled WGS sequence"/>
</dbReference>
<dbReference type="GO" id="GO:0005886">
    <property type="term" value="C:plasma membrane"/>
    <property type="evidence" value="ECO:0007669"/>
    <property type="project" value="UniProtKB-ARBA"/>
</dbReference>
<evidence type="ECO:0000256" key="5">
    <source>
        <dbReference type="ARBA" id="ARBA00023136"/>
    </source>
</evidence>
<evidence type="ECO:0000256" key="3">
    <source>
        <dbReference type="ARBA" id="ARBA00022692"/>
    </source>
</evidence>
<feature type="transmembrane region" description="Helical" evidence="6">
    <location>
        <begin position="55"/>
        <end position="77"/>
    </location>
</feature>
<dbReference type="Pfam" id="PF02361">
    <property type="entry name" value="CbiQ"/>
    <property type="match status" value="1"/>
</dbReference>
<feature type="transmembrane region" description="Helical" evidence="6">
    <location>
        <begin position="89"/>
        <end position="108"/>
    </location>
</feature>
<evidence type="ECO:0000256" key="4">
    <source>
        <dbReference type="ARBA" id="ARBA00022989"/>
    </source>
</evidence>
<keyword evidence="5 6" id="KW-0472">Membrane</keyword>
<feature type="transmembrane region" description="Helical" evidence="6">
    <location>
        <begin position="184"/>
        <end position="203"/>
    </location>
</feature>
<dbReference type="RefSeq" id="WP_124947588.1">
    <property type="nucleotide sequence ID" value="NZ_BHVT01000073.1"/>
</dbReference>
<reference evidence="7 8" key="1">
    <citation type="submission" date="2019-03" db="EMBL/GenBank/DDBJ databases">
        <title>Genomic Encyclopedia of Type Strains, Phase IV (KMG-IV): sequencing the most valuable type-strain genomes for metagenomic binning, comparative biology and taxonomic classification.</title>
        <authorList>
            <person name="Goeker M."/>
        </authorList>
    </citation>
    <scope>NUCLEOTIDE SEQUENCE [LARGE SCALE GENOMIC DNA]</scope>
    <source>
        <strain evidence="7 8">DSM 100309</strain>
    </source>
</reference>
<organism evidence="7 8">
    <name type="scientific">Sulfurirhabdus autotrophica</name>
    <dbReference type="NCBI Taxonomy" id="1706046"/>
    <lineage>
        <taxon>Bacteria</taxon>
        <taxon>Pseudomonadati</taxon>
        <taxon>Pseudomonadota</taxon>
        <taxon>Betaproteobacteria</taxon>
        <taxon>Nitrosomonadales</taxon>
        <taxon>Sulfuricellaceae</taxon>
        <taxon>Sulfurirhabdus</taxon>
    </lineage>
</organism>
<accession>A0A4R3YEG0</accession>
<evidence type="ECO:0000256" key="1">
    <source>
        <dbReference type="ARBA" id="ARBA00004141"/>
    </source>
</evidence>
<dbReference type="AlphaFoldDB" id="A0A4R3YEG0"/>
<dbReference type="InterPro" id="IPR003339">
    <property type="entry name" value="ABC/ECF_trnsptr_transmembrane"/>
</dbReference>
<evidence type="ECO:0000256" key="2">
    <source>
        <dbReference type="ARBA" id="ARBA00008564"/>
    </source>
</evidence>
<gene>
    <name evidence="7" type="ORF">EDC63_101449</name>
</gene>
<evidence type="ECO:0000256" key="6">
    <source>
        <dbReference type="SAM" id="Phobius"/>
    </source>
</evidence>
<keyword evidence="3 6" id="KW-0812">Transmembrane</keyword>
<protein>
    <submittedName>
        <fullName evidence="7">Cobalt transport protein</fullName>
    </submittedName>
</protein>
<comment type="subcellular location">
    <subcellularLocation>
        <location evidence="1">Membrane</location>
        <topology evidence="1">Multi-pass membrane protein</topology>
    </subcellularLocation>
</comment>
<comment type="caution">
    <text evidence="7">The sequence shown here is derived from an EMBL/GenBank/DDBJ whole genome shotgun (WGS) entry which is preliminary data.</text>
</comment>
<name>A0A4R3YEG0_9PROT</name>
<comment type="similarity">
    <text evidence="2">Belongs to the CbiQ family.</text>
</comment>
<dbReference type="OrthoDB" id="8565556at2"/>
<keyword evidence="8" id="KW-1185">Reference proteome</keyword>
<feature type="transmembrane region" description="Helical" evidence="6">
    <location>
        <begin position="21"/>
        <end position="43"/>
    </location>
</feature>
<sequence>MSLHAATKIAMWLILAIFTQWMQPSSLLILSFILLVLLVYFKANEFSRLIRRTRYLLISLLLIYGYATPGELIYPAAGIFSPSLEGLQLGYVQAWRLLVLLAGLALLFRTTPRNDLLSGLYILMTPLKYLGVNVDKIAVRIWLTLQYADLPIQKGSRKSWREVFEMSERTQIKNEELILTVDRFNLIDLVAMVSVMALVLGLLRL</sequence>
<evidence type="ECO:0000313" key="7">
    <source>
        <dbReference type="EMBL" id="TCV90476.1"/>
    </source>
</evidence>
<dbReference type="EMBL" id="SMCO01000001">
    <property type="protein sequence ID" value="TCV90476.1"/>
    <property type="molecule type" value="Genomic_DNA"/>
</dbReference>
<keyword evidence="4 6" id="KW-1133">Transmembrane helix</keyword>